<accession>A0ABS7EWZ2</accession>
<dbReference type="Pfam" id="PF20130">
    <property type="entry name" value="DUF6520"/>
    <property type="match status" value="1"/>
</dbReference>
<dbReference type="EMBL" id="JAHZSV010000067">
    <property type="protein sequence ID" value="MBW8202040.1"/>
    <property type="molecule type" value="Genomic_DNA"/>
</dbReference>
<keyword evidence="3" id="KW-1185">Reference proteome</keyword>
<gene>
    <name evidence="2" type="ORF">K1F36_19625</name>
</gene>
<comment type="caution">
    <text evidence="2">The sequence shown here is derived from an EMBL/GenBank/DDBJ whole genome shotgun (WGS) entry which is preliminary data.</text>
</comment>
<reference evidence="2 3" key="1">
    <citation type="submission" date="2021-08" db="EMBL/GenBank/DDBJ databases">
        <title>Muricauda profundi sp. nov., a marine bacterium isolated from deep seawater of the Mariana Trench.</title>
        <authorList>
            <person name="Wei Y."/>
        </authorList>
    </citation>
    <scope>NUCLEOTIDE SEQUENCE [LARGE SCALE GENOMIC DNA]</scope>
    <source>
        <strain evidence="2 3">W52</strain>
    </source>
</reference>
<feature type="chain" id="PRO_5045324922" description="DUF3551 domain-containing protein" evidence="1">
    <location>
        <begin position="22"/>
        <end position="84"/>
    </location>
</feature>
<evidence type="ECO:0000313" key="3">
    <source>
        <dbReference type="Proteomes" id="UP001196136"/>
    </source>
</evidence>
<feature type="signal peptide" evidence="1">
    <location>
        <begin position="1"/>
        <end position="21"/>
    </location>
</feature>
<evidence type="ECO:0008006" key="4">
    <source>
        <dbReference type="Google" id="ProtNLM"/>
    </source>
</evidence>
<sequence>MRKFKFLIPAFAIVFAVAASAFTMKDNSVLDENMILGEYYPDPNEPCQPISVDDCSITGQNVCQFGLEDVYRAGTSCTVQLKRQ</sequence>
<name>A0ABS7EWZ2_9FLAO</name>
<dbReference type="RefSeq" id="WP_220115304.1">
    <property type="nucleotide sequence ID" value="NZ_JAHZSV010000067.1"/>
</dbReference>
<proteinExistence type="predicted"/>
<dbReference type="Proteomes" id="UP001196136">
    <property type="component" value="Unassembled WGS sequence"/>
</dbReference>
<keyword evidence="1" id="KW-0732">Signal</keyword>
<evidence type="ECO:0000313" key="2">
    <source>
        <dbReference type="EMBL" id="MBW8202040.1"/>
    </source>
</evidence>
<dbReference type="InterPro" id="IPR045391">
    <property type="entry name" value="DUF6520"/>
</dbReference>
<protein>
    <recommendedName>
        <fullName evidence="4">DUF3551 domain-containing protein</fullName>
    </recommendedName>
</protein>
<evidence type="ECO:0000256" key="1">
    <source>
        <dbReference type="SAM" id="SignalP"/>
    </source>
</evidence>
<organism evidence="2 3">
    <name type="scientific">Flagellimonas abyssi</name>
    <dbReference type="NCBI Taxonomy" id="2864871"/>
    <lineage>
        <taxon>Bacteria</taxon>
        <taxon>Pseudomonadati</taxon>
        <taxon>Bacteroidota</taxon>
        <taxon>Flavobacteriia</taxon>
        <taxon>Flavobacteriales</taxon>
        <taxon>Flavobacteriaceae</taxon>
        <taxon>Flagellimonas</taxon>
    </lineage>
</organism>